<evidence type="ECO:0000256" key="2">
    <source>
        <dbReference type="ARBA" id="ARBA00012254"/>
    </source>
</evidence>
<dbReference type="InterPro" id="IPR036477">
    <property type="entry name" value="Formyl_transf_N_sf"/>
</dbReference>
<dbReference type="KEGG" id="spai:FPZ24_12140"/>
<gene>
    <name evidence="6" type="ORF">FPZ24_12140</name>
</gene>
<dbReference type="CDD" id="cd08653">
    <property type="entry name" value="FMT_core_like_3"/>
    <property type="match status" value="1"/>
</dbReference>
<evidence type="ECO:0000256" key="4">
    <source>
        <dbReference type="ARBA" id="ARBA00022755"/>
    </source>
</evidence>
<dbReference type="GO" id="GO:0006189">
    <property type="term" value="P:'de novo' IMP biosynthetic process"/>
    <property type="evidence" value="ECO:0007669"/>
    <property type="project" value="TreeGrafter"/>
</dbReference>
<name>A0A5B8LKM1_9SPHN</name>
<dbReference type="SUPFAM" id="SSF53328">
    <property type="entry name" value="Formyltransferase"/>
    <property type="match status" value="1"/>
</dbReference>
<keyword evidence="3" id="KW-0808">Transferase</keyword>
<dbReference type="RefSeq" id="WP_146572346.1">
    <property type="nucleotide sequence ID" value="NZ_CP042306.1"/>
</dbReference>
<keyword evidence="7" id="KW-1185">Reference proteome</keyword>
<proteinExistence type="predicted"/>
<dbReference type="PANTHER" id="PTHR43369:SF2">
    <property type="entry name" value="PHOSPHORIBOSYLGLYCINAMIDE FORMYLTRANSFERASE"/>
    <property type="match status" value="1"/>
</dbReference>
<dbReference type="Proteomes" id="UP000315673">
    <property type="component" value="Chromosome"/>
</dbReference>
<dbReference type="EC" id="2.1.2.2" evidence="2"/>
<keyword evidence="4" id="KW-0658">Purine biosynthesis</keyword>
<accession>A0A5B8LKM1</accession>
<dbReference type="EMBL" id="CP042306">
    <property type="protein sequence ID" value="QDZ08134.1"/>
    <property type="molecule type" value="Genomic_DNA"/>
</dbReference>
<evidence type="ECO:0000256" key="1">
    <source>
        <dbReference type="ARBA" id="ARBA00005054"/>
    </source>
</evidence>
<dbReference type="GO" id="GO:0005829">
    <property type="term" value="C:cytosol"/>
    <property type="evidence" value="ECO:0007669"/>
    <property type="project" value="TreeGrafter"/>
</dbReference>
<comment type="pathway">
    <text evidence="1">Purine metabolism; IMP biosynthesis via de novo pathway; N(2)-formyl-N(1)-(5-phospho-D-ribosyl)glycinamide from N(1)-(5-phospho-D-ribosyl)glycinamide (10-formyl THF route): step 1/1.</text>
</comment>
<dbReference type="AlphaFoldDB" id="A0A5B8LKM1"/>
<dbReference type="PANTHER" id="PTHR43369">
    <property type="entry name" value="PHOSPHORIBOSYLGLYCINAMIDE FORMYLTRANSFERASE"/>
    <property type="match status" value="1"/>
</dbReference>
<organism evidence="6 7">
    <name type="scientific">Sphingomonas panacisoli</name>
    <dbReference type="NCBI Taxonomy" id="1813879"/>
    <lineage>
        <taxon>Bacteria</taxon>
        <taxon>Pseudomonadati</taxon>
        <taxon>Pseudomonadota</taxon>
        <taxon>Alphaproteobacteria</taxon>
        <taxon>Sphingomonadales</taxon>
        <taxon>Sphingomonadaceae</taxon>
        <taxon>Sphingomonas</taxon>
    </lineage>
</organism>
<dbReference type="OrthoDB" id="5355061at2"/>
<evidence type="ECO:0000256" key="3">
    <source>
        <dbReference type="ARBA" id="ARBA00022679"/>
    </source>
</evidence>
<protein>
    <recommendedName>
        <fullName evidence="2">phosphoribosylglycinamide formyltransferase 1</fullName>
        <ecNumber evidence="2">2.1.2.2</ecNumber>
    </recommendedName>
</protein>
<reference evidence="6 7" key="1">
    <citation type="submission" date="2019-07" db="EMBL/GenBank/DDBJ databases">
        <title>Full genome sequence of Sphingomonas sp. 4R-6-7(HKS19).</title>
        <authorList>
            <person name="Im W.-T."/>
        </authorList>
    </citation>
    <scope>NUCLEOTIDE SEQUENCE [LARGE SCALE GENOMIC DNA]</scope>
    <source>
        <strain evidence="6 7">HKS19</strain>
    </source>
</reference>
<dbReference type="Pfam" id="PF00551">
    <property type="entry name" value="Formyl_trans_N"/>
    <property type="match status" value="1"/>
</dbReference>
<evidence type="ECO:0000259" key="5">
    <source>
        <dbReference type="Pfam" id="PF00551"/>
    </source>
</evidence>
<dbReference type="Gene3D" id="3.40.50.170">
    <property type="entry name" value="Formyl transferase, N-terminal domain"/>
    <property type="match status" value="1"/>
</dbReference>
<evidence type="ECO:0000313" key="6">
    <source>
        <dbReference type="EMBL" id="QDZ08134.1"/>
    </source>
</evidence>
<evidence type="ECO:0000313" key="7">
    <source>
        <dbReference type="Proteomes" id="UP000315673"/>
    </source>
</evidence>
<sequence>MKLVLLIAHTPEGDVQHRYVAKKLADTFPEELQAIVIATGVAKPKLQKLKAWWKRYTLPQIASRIGVKISRTLTKHDEQRRAAFRSVLFPDGDDGLMPRRDLIVRVPSHNGAECLALLDWIKPDVVAVYGTLIIGRKVIAASPRILNIHTGLSPYYRGSDTIFWPLHNGEPDYVGVTVHRLEAGVDSGPILATARPAIEPDDIEDTLFAKCVKLGADLLCEQIVREYAGTSSPETQDLSLGMEYRSVDRTLASERRTAKAIEGGLLRRTTGR</sequence>
<dbReference type="InterPro" id="IPR002376">
    <property type="entry name" value="Formyl_transf_N"/>
</dbReference>
<dbReference type="GO" id="GO:0004644">
    <property type="term" value="F:phosphoribosylglycinamide formyltransferase activity"/>
    <property type="evidence" value="ECO:0007669"/>
    <property type="project" value="UniProtKB-EC"/>
</dbReference>
<feature type="domain" description="Formyl transferase N-terminal" evidence="5">
    <location>
        <begin position="113"/>
        <end position="221"/>
    </location>
</feature>